<organism evidence="3 4">
    <name type="scientific">Nonomuraea harbinensis</name>
    <dbReference type="NCBI Taxonomy" id="1286938"/>
    <lineage>
        <taxon>Bacteria</taxon>
        <taxon>Bacillati</taxon>
        <taxon>Actinomycetota</taxon>
        <taxon>Actinomycetes</taxon>
        <taxon>Streptosporangiales</taxon>
        <taxon>Streptosporangiaceae</taxon>
        <taxon>Nonomuraea</taxon>
    </lineage>
</organism>
<comment type="caution">
    <text evidence="3">The sequence shown here is derived from an EMBL/GenBank/DDBJ whole genome shotgun (WGS) entry which is preliminary data.</text>
</comment>
<feature type="transmembrane region" description="Helical" evidence="1">
    <location>
        <begin position="12"/>
        <end position="33"/>
    </location>
</feature>
<feature type="transmembrane region" description="Helical" evidence="1">
    <location>
        <begin position="180"/>
        <end position="202"/>
    </location>
</feature>
<feature type="transmembrane region" description="Helical" evidence="1">
    <location>
        <begin position="146"/>
        <end position="168"/>
    </location>
</feature>
<dbReference type="RefSeq" id="WP_219548320.1">
    <property type="nucleotide sequence ID" value="NZ_JAHKRN010000039.1"/>
</dbReference>
<keyword evidence="1" id="KW-0812">Transmembrane</keyword>
<accession>A0ABW1BUA4</accession>
<reference evidence="4" key="1">
    <citation type="journal article" date="2019" name="Int. J. Syst. Evol. Microbiol.">
        <title>The Global Catalogue of Microorganisms (GCM) 10K type strain sequencing project: providing services to taxonomists for standard genome sequencing and annotation.</title>
        <authorList>
            <consortium name="The Broad Institute Genomics Platform"/>
            <consortium name="The Broad Institute Genome Sequencing Center for Infectious Disease"/>
            <person name="Wu L."/>
            <person name="Ma J."/>
        </authorList>
    </citation>
    <scope>NUCLEOTIDE SEQUENCE [LARGE SCALE GENOMIC DNA]</scope>
    <source>
        <strain evidence="4">CGMCC 4.7106</strain>
    </source>
</reference>
<dbReference type="Pfam" id="PF14219">
    <property type="entry name" value="DUF4328"/>
    <property type="match status" value="1"/>
</dbReference>
<protein>
    <submittedName>
        <fullName evidence="3">DUF4328 domain-containing protein</fullName>
    </submittedName>
</protein>
<feature type="transmembrane region" description="Helical" evidence="1">
    <location>
        <begin position="106"/>
        <end position="125"/>
    </location>
</feature>
<keyword evidence="4" id="KW-1185">Reference proteome</keyword>
<feature type="transmembrane region" description="Helical" evidence="1">
    <location>
        <begin position="61"/>
        <end position="86"/>
    </location>
</feature>
<evidence type="ECO:0000256" key="1">
    <source>
        <dbReference type="SAM" id="Phobius"/>
    </source>
</evidence>
<evidence type="ECO:0000313" key="3">
    <source>
        <dbReference type="EMBL" id="MFC5816141.1"/>
    </source>
</evidence>
<sequence>MYPLPLRPARGVAFLAVGALVLHSLVAVGVIVVDLQRAAFIDRVIADPAAITMEEVEASDALYALTGMAELGVYVLTAVAFLVWIFRVRANAEILAPDEQRHSRPWAILAWFVPIISLWFPKRIVDDIWSASHRDENDPWPRSGLVTLWWALWLIGNWVALVAGRLFFNAEELESMASAARFDVLSCALMLVAAVPAALVVLRISNAQEARRPAAPVSPFESPAV</sequence>
<keyword evidence="1" id="KW-0472">Membrane</keyword>
<feature type="domain" description="DUF4328" evidence="2">
    <location>
        <begin position="49"/>
        <end position="205"/>
    </location>
</feature>
<gene>
    <name evidence="3" type="ORF">ACFPUY_13680</name>
</gene>
<evidence type="ECO:0000259" key="2">
    <source>
        <dbReference type="Pfam" id="PF14219"/>
    </source>
</evidence>
<proteinExistence type="predicted"/>
<keyword evidence="1" id="KW-1133">Transmembrane helix</keyword>
<evidence type="ECO:0000313" key="4">
    <source>
        <dbReference type="Proteomes" id="UP001596096"/>
    </source>
</evidence>
<dbReference type="Proteomes" id="UP001596096">
    <property type="component" value="Unassembled WGS sequence"/>
</dbReference>
<dbReference type="InterPro" id="IPR025565">
    <property type="entry name" value="DUF4328"/>
</dbReference>
<dbReference type="EMBL" id="JBHSNW010000005">
    <property type="protein sequence ID" value="MFC5816141.1"/>
    <property type="molecule type" value="Genomic_DNA"/>
</dbReference>
<name>A0ABW1BUA4_9ACTN</name>